<reference evidence="1 2" key="1">
    <citation type="submission" date="2018-09" db="EMBL/GenBank/DDBJ databases">
        <title>Discovery and Ecogenomic Context for Candidatus Cryosericales, a Global Caldiserica Order Active in Thawing Permafrost.</title>
        <authorList>
            <person name="Martinez M.A."/>
            <person name="Woodcroft B.J."/>
            <person name="Ignacio Espinoza J.C."/>
            <person name="Zayed A."/>
            <person name="Singleton C.M."/>
            <person name="Boyd J."/>
            <person name="Li Y.-F."/>
            <person name="Purvine S."/>
            <person name="Maughan H."/>
            <person name="Hodgkins S.B."/>
            <person name="Anderson D."/>
            <person name="Sederholm M."/>
            <person name="Temperton B."/>
            <person name="Saleska S.R."/>
            <person name="Tyson G.W."/>
            <person name="Rich V.I."/>
        </authorList>
    </citation>
    <scope>NUCLEOTIDE SEQUENCE [LARGE SCALE GENOMIC DNA]</scope>
    <source>
        <strain evidence="1 2">SMC1</strain>
    </source>
</reference>
<protein>
    <submittedName>
        <fullName evidence="1">Uncharacterized protein</fullName>
    </submittedName>
</protein>
<comment type="caution">
    <text evidence="1">The sequence shown here is derived from an EMBL/GenBank/DDBJ whole genome shotgun (WGS) entry which is preliminary data.</text>
</comment>
<evidence type="ECO:0000313" key="2">
    <source>
        <dbReference type="Proteomes" id="UP000266113"/>
    </source>
</evidence>
<dbReference type="AlphaFoldDB" id="A0A398DV63"/>
<dbReference type="OrthoDB" id="345199at2"/>
<dbReference type="Proteomes" id="UP000266113">
    <property type="component" value="Unassembled WGS sequence"/>
</dbReference>
<accession>A0A398DV63</accession>
<proteinExistence type="predicted"/>
<name>A0A398DV63_9BACT</name>
<evidence type="ECO:0000313" key="1">
    <source>
        <dbReference type="EMBL" id="RIE15867.1"/>
    </source>
</evidence>
<dbReference type="EMBL" id="QXIY01000043">
    <property type="protein sequence ID" value="RIE15867.1"/>
    <property type="molecule type" value="Genomic_DNA"/>
</dbReference>
<organism evidence="1 2">
    <name type="scientific">Candidatus Cryosericum septentrionale</name>
    <dbReference type="NCBI Taxonomy" id="2290913"/>
    <lineage>
        <taxon>Bacteria</taxon>
        <taxon>Pseudomonadati</taxon>
        <taxon>Caldisericota/Cryosericota group</taxon>
        <taxon>Candidatus Cryosericota</taxon>
        <taxon>Candidatus Cryosericia</taxon>
        <taxon>Candidatus Cryosericales</taxon>
        <taxon>Candidatus Cryosericaceae</taxon>
        <taxon>Candidatus Cryosericum</taxon>
    </lineage>
</organism>
<gene>
    <name evidence="1" type="ORF">SMC1_09215</name>
</gene>
<dbReference type="RefSeq" id="WP_119086480.1">
    <property type="nucleotide sequence ID" value="NZ_QXIY01000043.1"/>
</dbReference>
<keyword evidence="2" id="KW-1185">Reference proteome</keyword>
<sequence length="449" mass="50061">MPQEESVGTDSRFLASLKTYVPAALAHLDSRHPPVDPAALEEKPECIMWTAPSGQQCSRDRRRLVLEDELHNLAEYDALLAAIESDPAVAAVVGNWLAAGGMATYIDQNEVADDPVRQMAVRLGSFACDQNELDATCKAQERRLRSSTVDQTLVAILFGFDAERAPLQLRGGVEVDALNEDELRFCEFEGFNGRWTAPRFGVRFRRALTRAIGDENIVHATGAEGLAFQTEGHSAIQRVIEALRVFQAGDFASPGVFRYSWFHEFPVFSIAFDQRSRFLDGYHLGTAQGNSFADFFREYMSLPSRNPIELALRRFVLAGETSRPDDRLVDLVTAAESLFLEGAHGELKYRLAMRFAQFCEDADSTGPRLYLFMKDAYDARSGLVHGVATADTLRVRSPKGDVMDFDSFVPLLESLLRSCFAKAIGLVSAGTWPPQWETALLEPWDKNRY</sequence>